<dbReference type="EMBL" id="JAKWBI020000124">
    <property type="protein sequence ID" value="KAJ2902119.1"/>
    <property type="molecule type" value="Genomic_DNA"/>
</dbReference>
<comment type="caution">
    <text evidence="2">The sequence shown here is derived from an EMBL/GenBank/DDBJ whole genome shotgun (WGS) entry which is preliminary data.</text>
</comment>
<protein>
    <submittedName>
        <fullName evidence="2">Uncharacterized protein</fullName>
    </submittedName>
</protein>
<reference evidence="2" key="1">
    <citation type="submission" date="2022-07" db="EMBL/GenBank/DDBJ databases">
        <title>Draft genome sequence of Zalerion maritima ATCC 34329, a (micro)plastics degrading marine fungus.</title>
        <authorList>
            <person name="Paco A."/>
            <person name="Goncalves M.F.M."/>
            <person name="Rocha-Santos T.A.P."/>
            <person name="Alves A."/>
        </authorList>
    </citation>
    <scope>NUCLEOTIDE SEQUENCE</scope>
    <source>
        <strain evidence="2">ATCC 34329</strain>
    </source>
</reference>
<keyword evidence="3" id="KW-1185">Reference proteome</keyword>
<evidence type="ECO:0000313" key="2">
    <source>
        <dbReference type="EMBL" id="KAJ2902119.1"/>
    </source>
</evidence>
<accession>A0AAD5RQS6</accession>
<feature type="region of interest" description="Disordered" evidence="1">
    <location>
        <begin position="221"/>
        <end position="257"/>
    </location>
</feature>
<gene>
    <name evidence="2" type="ORF">MKZ38_001028</name>
</gene>
<dbReference type="AlphaFoldDB" id="A0AAD5RQS6"/>
<dbReference type="Proteomes" id="UP001201980">
    <property type="component" value="Unassembled WGS sequence"/>
</dbReference>
<evidence type="ECO:0000256" key="1">
    <source>
        <dbReference type="SAM" id="MobiDB-lite"/>
    </source>
</evidence>
<organism evidence="2 3">
    <name type="scientific">Zalerion maritima</name>
    <dbReference type="NCBI Taxonomy" id="339359"/>
    <lineage>
        <taxon>Eukaryota</taxon>
        <taxon>Fungi</taxon>
        <taxon>Dikarya</taxon>
        <taxon>Ascomycota</taxon>
        <taxon>Pezizomycotina</taxon>
        <taxon>Sordariomycetes</taxon>
        <taxon>Lulworthiomycetidae</taxon>
        <taxon>Lulworthiales</taxon>
        <taxon>Lulworthiaceae</taxon>
        <taxon>Zalerion</taxon>
    </lineage>
</organism>
<sequence>MSGTLGGKPLSVLHTLESRSKSPPSGTAQLKGNLQVRCSTRVLIHGWLGTDNRSSPATLLLFDFEIRTLNLKCIQKFKPTLTFRHDDLGRDSGDTEWYLDYFPHSPRKCAKSSDLQFPSSIKTAVLLAHPGRKHNAFSVKIRYDIERWTWEDGFISSQPSPGFVIQPSTKAVNALPSLDYDVGKLAHVDLRNLVASHDSREPAADSARLFTRTRAILHAAGWKPTGGGKGKGLEMSEKGTHPTSKDFLREKKGEDQQLPTTLEKTARALPASRPQRTATSPFRALKVRKWREGLTTLRGRASIAWQEPRWKDAWDYLLNGYTQLPENHGTLCEKM</sequence>
<proteinExistence type="predicted"/>
<feature type="compositionally biased region" description="Basic and acidic residues" evidence="1">
    <location>
        <begin position="231"/>
        <end position="255"/>
    </location>
</feature>
<name>A0AAD5RQS6_9PEZI</name>
<evidence type="ECO:0000313" key="3">
    <source>
        <dbReference type="Proteomes" id="UP001201980"/>
    </source>
</evidence>